<keyword evidence="5" id="KW-1185">Reference proteome</keyword>
<dbReference type="PANTHER" id="PTHR30055">
    <property type="entry name" value="HTH-TYPE TRANSCRIPTIONAL REGULATOR RUTR"/>
    <property type="match status" value="1"/>
</dbReference>
<dbReference type="PANTHER" id="PTHR30055:SF234">
    <property type="entry name" value="HTH-TYPE TRANSCRIPTIONAL REGULATOR BETI"/>
    <property type="match status" value="1"/>
</dbReference>
<dbReference type="AlphaFoldDB" id="A0A1J0VS89"/>
<proteinExistence type="predicted"/>
<dbReference type="Gene3D" id="1.10.357.10">
    <property type="entry name" value="Tetracycline Repressor, domain 2"/>
    <property type="match status" value="1"/>
</dbReference>
<dbReference type="KEGG" id="nsl:BOX37_14200"/>
<dbReference type="InterPro" id="IPR036271">
    <property type="entry name" value="Tet_transcr_reg_TetR-rel_C_sf"/>
</dbReference>
<keyword evidence="1" id="KW-0805">Transcription regulation</keyword>
<dbReference type="EMBL" id="CP018082">
    <property type="protein sequence ID" value="APE34907.1"/>
    <property type="molecule type" value="Genomic_DNA"/>
</dbReference>
<dbReference type="InterPro" id="IPR050109">
    <property type="entry name" value="HTH-type_TetR-like_transc_reg"/>
</dbReference>
<protein>
    <submittedName>
        <fullName evidence="4">TetR family transcriptional regulator</fullName>
    </submittedName>
</protein>
<dbReference type="SUPFAM" id="SSF46689">
    <property type="entry name" value="Homeodomain-like"/>
    <property type="match status" value="1"/>
</dbReference>
<organism evidence="4 5">
    <name type="scientific">Nocardia mangyaensis</name>
    <dbReference type="NCBI Taxonomy" id="2213200"/>
    <lineage>
        <taxon>Bacteria</taxon>
        <taxon>Bacillati</taxon>
        <taxon>Actinomycetota</taxon>
        <taxon>Actinomycetes</taxon>
        <taxon>Mycobacteriales</taxon>
        <taxon>Nocardiaceae</taxon>
        <taxon>Nocardia</taxon>
    </lineage>
</organism>
<dbReference type="GO" id="GO:0000976">
    <property type="term" value="F:transcription cis-regulatory region binding"/>
    <property type="evidence" value="ECO:0007669"/>
    <property type="project" value="TreeGrafter"/>
</dbReference>
<name>A0A1J0VS89_9NOCA</name>
<keyword evidence="3" id="KW-0804">Transcription</keyword>
<evidence type="ECO:0000256" key="1">
    <source>
        <dbReference type="ARBA" id="ARBA00023015"/>
    </source>
</evidence>
<evidence type="ECO:0000256" key="2">
    <source>
        <dbReference type="ARBA" id="ARBA00023125"/>
    </source>
</evidence>
<dbReference type="GO" id="GO:0003700">
    <property type="term" value="F:DNA-binding transcription factor activity"/>
    <property type="evidence" value="ECO:0007669"/>
    <property type="project" value="TreeGrafter"/>
</dbReference>
<dbReference type="OrthoDB" id="5181477at2"/>
<evidence type="ECO:0000313" key="4">
    <source>
        <dbReference type="EMBL" id="APE34907.1"/>
    </source>
</evidence>
<sequence>MPRTAPARQNTVNSPRKRRVDVARREDLLHQVQEIFLGEGFTTVTIGQLAERLHCSKATLYSVAATKEQLVVLATRQFFVESAELIEAEVAGLTDPQAKIFTYLGGIAKAMRRNSTAFYQDMVAFAPTAEIYGRNTARAAERVHELIDEGIRTGRFRATDGRFAAQLVALAIEGVQSGVLLERTGLSAADAFNELATLLMNGLLHDTE</sequence>
<dbReference type="SUPFAM" id="SSF48498">
    <property type="entry name" value="Tetracyclin repressor-like, C-terminal domain"/>
    <property type="match status" value="1"/>
</dbReference>
<keyword evidence="2" id="KW-0238">DNA-binding</keyword>
<dbReference type="InterPro" id="IPR009057">
    <property type="entry name" value="Homeodomain-like_sf"/>
</dbReference>
<accession>A0A1J0VS89</accession>
<gene>
    <name evidence="4" type="ORF">BOX37_14200</name>
</gene>
<dbReference type="Gene3D" id="1.10.10.60">
    <property type="entry name" value="Homeodomain-like"/>
    <property type="match status" value="1"/>
</dbReference>
<dbReference type="RefSeq" id="WP_071928091.1">
    <property type="nucleotide sequence ID" value="NZ_CP018082.1"/>
</dbReference>
<evidence type="ECO:0000256" key="3">
    <source>
        <dbReference type="ARBA" id="ARBA00023163"/>
    </source>
</evidence>
<evidence type="ECO:0000313" key="5">
    <source>
        <dbReference type="Proteomes" id="UP000183810"/>
    </source>
</evidence>
<reference evidence="4" key="1">
    <citation type="submission" date="2016-11" db="EMBL/GenBank/DDBJ databases">
        <authorList>
            <person name="Jaros S."/>
            <person name="Januszkiewicz K."/>
            <person name="Wedrychowicz H."/>
        </authorList>
    </citation>
    <scope>NUCLEOTIDE SEQUENCE [LARGE SCALE GENOMIC DNA]</scope>
    <source>
        <strain evidence="4">Y48</strain>
    </source>
</reference>
<dbReference type="Proteomes" id="UP000183810">
    <property type="component" value="Chromosome"/>
</dbReference>